<keyword evidence="4 6" id="KW-0175">Coiled coil</keyword>
<dbReference type="OrthoDB" id="1737194at2759"/>
<name>A0A8X8CKZ4_POPTO</name>
<gene>
    <name evidence="7" type="ORF">POTOM_038283</name>
</gene>
<dbReference type="AlphaFoldDB" id="A0A8X8CKZ4"/>
<comment type="caution">
    <text evidence="7">The sequence shown here is derived from an EMBL/GenBank/DDBJ whole genome shotgun (WGS) entry which is preliminary data.</text>
</comment>
<keyword evidence="3" id="KW-0067">ATP-binding</keyword>
<evidence type="ECO:0000313" key="7">
    <source>
        <dbReference type="EMBL" id="KAG6757954.1"/>
    </source>
</evidence>
<protein>
    <submittedName>
        <fullName evidence="7">Uncharacterized protein</fullName>
    </submittedName>
</protein>
<sequence>MAYGLADENEAIAVEARQACIIAESEASKIYAEQKEEEVKILEHSVEELENTINVLEKKVYEMNDEVERHRLIRDSLELELRTLRQRLSTVENITDIADSENANSVQKEDSITRQLHNRLLELHGAYNRIRLLERDITEKDKEIKQCKEYISELVLHSEAQASQFQEKYKTLETMVREVQTYSLDSASALQVVEKSEKAQSELGVLVHPSDALRVCALNARLAAAESMTHDVIRDLLGVKLDMTNYANLIDQHQEQEILNLRKQINDLTEERERYACRPDGCRALKERDQLLSAQNEMLKVDKVTYLERGCRTG</sequence>
<evidence type="ECO:0000256" key="2">
    <source>
        <dbReference type="ARBA" id="ARBA00022741"/>
    </source>
</evidence>
<keyword evidence="5" id="KW-0505">Motor protein</keyword>
<dbReference type="GO" id="GO:0005524">
    <property type="term" value="F:ATP binding"/>
    <property type="evidence" value="ECO:0007669"/>
    <property type="project" value="UniProtKB-KW"/>
</dbReference>
<keyword evidence="8" id="KW-1185">Reference proteome</keyword>
<dbReference type="EMBL" id="JAAWWB010000020">
    <property type="protein sequence ID" value="KAG6757954.1"/>
    <property type="molecule type" value="Genomic_DNA"/>
</dbReference>
<dbReference type="InterPro" id="IPR044986">
    <property type="entry name" value="KIF15/KIN-12"/>
</dbReference>
<evidence type="ECO:0000256" key="4">
    <source>
        <dbReference type="ARBA" id="ARBA00023054"/>
    </source>
</evidence>
<organism evidence="7 8">
    <name type="scientific">Populus tomentosa</name>
    <name type="common">Chinese white poplar</name>
    <dbReference type="NCBI Taxonomy" id="118781"/>
    <lineage>
        <taxon>Eukaryota</taxon>
        <taxon>Viridiplantae</taxon>
        <taxon>Streptophyta</taxon>
        <taxon>Embryophyta</taxon>
        <taxon>Tracheophyta</taxon>
        <taxon>Spermatophyta</taxon>
        <taxon>Magnoliopsida</taxon>
        <taxon>eudicotyledons</taxon>
        <taxon>Gunneridae</taxon>
        <taxon>Pentapetalae</taxon>
        <taxon>rosids</taxon>
        <taxon>fabids</taxon>
        <taxon>Malpighiales</taxon>
        <taxon>Salicaceae</taxon>
        <taxon>Saliceae</taxon>
        <taxon>Populus</taxon>
    </lineage>
</organism>
<dbReference type="PANTHER" id="PTHR37739:SF18">
    <property type="entry name" value="KINESIN-LIKE PROTEIN KIN-12C"/>
    <property type="match status" value="1"/>
</dbReference>
<dbReference type="PANTHER" id="PTHR37739">
    <property type="entry name" value="KINESIN-LIKE PROTEIN KIN-12D"/>
    <property type="match status" value="1"/>
</dbReference>
<evidence type="ECO:0000256" key="3">
    <source>
        <dbReference type="ARBA" id="ARBA00022840"/>
    </source>
</evidence>
<feature type="coiled-coil region" evidence="6">
    <location>
        <begin position="251"/>
        <end position="278"/>
    </location>
</feature>
<feature type="coiled-coil region" evidence="6">
    <location>
        <begin position="32"/>
        <end position="94"/>
    </location>
</feature>
<proteinExistence type="predicted"/>
<evidence type="ECO:0000256" key="1">
    <source>
        <dbReference type="ARBA" id="ARBA00022701"/>
    </source>
</evidence>
<evidence type="ECO:0000313" key="8">
    <source>
        <dbReference type="Proteomes" id="UP000886885"/>
    </source>
</evidence>
<reference evidence="7" key="1">
    <citation type="journal article" date="2020" name="bioRxiv">
        <title>Hybrid origin of Populus tomentosa Carr. identified through genome sequencing and phylogenomic analysis.</title>
        <authorList>
            <person name="An X."/>
            <person name="Gao K."/>
            <person name="Chen Z."/>
            <person name="Li J."/>
            <person name="Yang X."/>
            <person name="Yang X."/>
            <person name="Zhou J."/>
            <person name="Guo T."/>
            <person name="Zhao T."/>
            <person name="Huang S."/>
            <person name="Miao D."/>
            <person name="Khan W.U."/>
            <person name="Rao P."/>
            <person name="Ye M."/>
            <person name="Lei B."/>
            <person name="Liao W."/>
            <person name="Wang J."/>
            <person name="Ji L."/>
            <person name="Li Y."/>
            <person name="Guo B."/>
            <person name="Mustafa N.S."/>
            <person name="Li S."/>
            <person name="Yun Q."/>
            <person name="Keller S.R."/>
            <person name="Mao J."/>
            <person name="Zhang R."/>
            <person name="Strauss S.H."/>
        </authorList>
    </citation>
    <scope>NUCLEOTIDE SEQUENCE</scope>
    <source>
        <strain evidence="7">GM15</strain>
        <tissue evidence="7">Leaf</tissue>
    </source>
</reference>
<keyword evidence="1" id="KW-0493">Microtubule</keyword>
<accession>A0A8X8CKZ4</accession>
<dbReference type="Proteomes" id="UP000886885">
    <property type="component" value="Chromosome 10D"/>
</dbReference>
<keyword evidence="2" id="KW-0547">Nucleotide-binding</keyword>
<evidence type="ECO:0000256" key="5">
    <source>
        <dbReference type="ARBA" id="ARBA00023175"/>
    </source>
</evidence>
<evidence type="ECO:0000256" key="6">
    <source>
        <dbReference type="SAM" id="Coils"/>
    </source>
</evidence>
<dbReference type="GO" id="GO:0005874">
    <property type="term" value="C:microtubule"/>
    <property type="evidence" value="ECO:0007669"/>
    <property type="project" value="UniProtKB-KW"/>
</dbReference>